<keyword evidence="2" id="KW-1185">Reference proteome</keyword>
<gene>
    <name evidence="1" type="ORF">N1M2_232</name>
</gene>
<evidence type="ECO:0000313" key="2">
    <source>
        <dbReference type="Proteomes" id="UP000464669"/>
    </source>
</evidence>
<protein>
    <submittedName>
        <fullName evidence="1">Uncharacterized protein</fullName>
    </submittedName>
</protein>
<name>A0A6B7ZF79_9CAUD</name>
<accession>A0A6B7ZF79</accession>
<reference evidence="1 2" key="1">
    <citation type="submission" date="2019-11" db="EMBL/GenBank/DDBJ databases">
        <authorList>
            <person name="Lewis R."/>
            <person name="Clooney A.G."/>
            <person name="Stockdale S.R."/>
            <person name="Buttimer C."/>
            <person name="Draper L.A."/>
            <person name="Ross R.P."/>
            <person name="Hill C."/>
        </authorList>
    </citation>
    <scope>NUCLEOTIDE SEQUENCE [LARGE SCALE GENOMIC DNA]</scope>
</reference>
<evidence type="ECO:0000313" key="1">
    <source>
        <dbReference type="EMBL" id="QGH72095.1"/>
    </source>
</evidence>
<dbReference type="Proteomes" id="UP000464669">
    <property type="component" value="Segment"/>
</dbReference>
<organism evidence="1 2">
    <name type="scientific">Klebsiella phage N1M2</name>
    <dbReference type="NCBI Taxonomy" id="2664939"/>
    <lineage>
        <taxon>Viruses</taxon>
        <taxon>Duplodnaviria</taxon>
        <taxon>Heunggongvirae</taxon>
        <taxon>Uroviricota</taxon>
        <taxon>Caudoviricetes</taxon>
        <taxon>Chimalliviridae</taxon>
        <taxon>Nimduovirus</taxon>
        <taxon>Nimduovirus N1M2</taxon>
    </lineage>
</organism>
<dbReference type="EMBL" id="MN642089">
    <property type="protein sequence ID" value="QGH72095.1"/>
    <property type="molecule type" value="Genomic_DNA"/>
</dbReference>
<sequence>MTNTNPITRLEKLIEVVKPETVSVMLEVKEGHTFDDSLANGLNTDKLDKLLWEIESHQDMVSNIPEMETYLVYKLGVPSEGKVPSPAYAFLDPKFNWDKIRKTDLAIIFRLDWKIEVVHTKEGCGVTVPSTLDWVHSV</sequence>
<proteinExistence type="predicted"/>